<evidence type="ECO:0000313" key="3">
    <source>
        <dbReference type="Proteomes" id="UP001143480"/>
    </source>
</evidence>
<evidence type="ECO:0000313" key="2">
    <source>
        <dbReference type="EMBL" id="GLL01871.1"/>
    </source>
</evidence>
<dbReference type="EMBL" id="BSFP01000019">
    <property type="protein sequence ID" value="GLL01871.1"/>
    <property type="molecule type" value="Genomic_DNA"/>
</dbReference>
<dbReference type="Proteomes" id="UP001143480">
    <property type="component" value="Unassembled WGS sequence"/>
</dbReference>
<keyword evidence="3" id="KW-1185">Reference proteome</keyword>
<keyword evidence="1" id="KW-0472">Membrane</keyword>
<comment type="caution">
    <text evidence="2">The sequence shown here is derived from an EMBL/GenBank/DDBJ whole genome shotgun (WGS) entry which is preliminary data.</text>
</comment>
<keyword evidence="1" id="KW-0812">Transmembrane</keyword>
<organism evidence="2 3">
    <name type="scientific">Dactylosporangium matsuzakiense</name>
    <dbReference type="NCBI Taxonomy" id="53360"/>
    <lineage>
        <taxon>Bacteria</taxon>
        <taxon>Bacillati</taxon>
        <taxon>Actinomycetota</taxon>
        <taxon>Actinomycetes</taxon>
        <taxon>Micromonosporales</taxon>
        <taxon>Micromonosporaceae</taxon>
        <taxon>Dactylosporangium</taxon>
    </lineage>
</organism>
<reference evidence="2" key="2">
    <citation type="submission" date="2023-01" db="EMBL/GenBank/DDBJ databases">
        <authorList>
            <person name="Sun Q."/>
            <person name="Evtushenko L."/>
        </authorList>
    </citation>
    <scope>NUCLEOTIDE SEQUENCE</scope>
    <source>
        <strain evidence="2">VKM Ac-1321</strain>
    </source>
</reference>
<feature type="transmembrane region" description="Helical" evidence="1">
    <location>
        <begin position="6"/>
        <end position="30"/>
    </location>
</feature>
<dbReference type="RefSeq" id="WP_261961680.1">
    <property type="nucleotide sequence ID" value="NZ_BAAAXA010000001.1"/>
</dbReference>
<accession>A0A9W6NM57</accession>
<reference evidence="2" key="1">
    <citation type="journal article" date="2014" name="Int. J. Syst. Evol. Microbiol.">
        <title>Complete genome sequence of Corynebacterium casei LMG S-19264T (=DSM 44701T), isolated from a smear-ripened cheese.</title>
        <authorList>
            <consortium name="US DOE Joint Genome Institute (JGI-PGF)"/>
            <person name="Walter F."/>
            <person name="Albersmeier A."/>
            <person name="Kalinowski J."/>
            <person name="Ruckert C."/>
        </authorList>
    </citation>
    <scope>NUCLEOTIDE SEQUENCE</scope>
    <source>
        <strain evidence="2">VKM Ac-1321</strain>
    </source>
</reference>
<proteinExistence type="predicted"/>
<evidence type="ECO:0000256" key="1">
    <source>
        <dbReference type="SAM" id="Phobius"/>
    </source>
</evidence>
<gene>
    <name evidence="2" type="ORF">GCM10017581_036130</name>
</gene>
<dbReference type="AlphaFoldDB" id="A0A9W6NM57"/>
<protein>
    <submittedName>
        <fullName evidence="2">Uncharacterized protein</fullName>
    </submittedName>
</protein>
<keyword evidence="1" id="KW-1133">Transmembrane helix</keyword>
<sequence length="222" mass="25511">MGVLHGLLVAGVIGLIAVAPCLVCVLLMSADEVAAKVWGRVRWLLPRPVRRRLAARQRRLDEERLARDQRWARLDRWSRETQFGQRWEDPTIPAPRPSELEQQHESRTRIGRWLERRRVQQEIDDAVVEPQLQVVGPPIEQVAGDLRRLNRLRESVATRSRVWFVAVQEAYDEGLHVACAQLSVEEHLDELTGIDLEVERLRVEGELQRAGLVLRNAGAQQK</sequence>
<name>A0A9W6NM57_9ACTN</name>